<feature type="domain" description="C2H2-type" evidence="9">
    <location>
        <begin position="209"/>
        <end position="236"/>
    </location>
</feature>
<dbReference type="FunFam" id="3.30.160.60:FF:000557">
    <property type="entry name" value="zinc finger and SCAN domain-containing protein 29"/>
    <property type="match status" value="1"/>
</dbReference>
<feature type="domain" description="C2H2-type" evidence="9">
    <location>
        <begin position="125"/>
        <end position="152"/>
    </location>
</feature>
<protein>
    <submittedName>
        <fullName evidence="10">Zinc finger protein 664-like</fullName>
    </submittedName>
</protein>
<accession>A0A224Z494</accession>
<evidence type="ECO:0000256" key="3">
    <source>
        <dbReference type="ARBA" id="ARBA00022737"/>
    </source>
</evidence>
<organism evidence="10">
    <name type="scientific">Rhipicephalus zambeziensis</name>
    <dbReference type="NCBI Taxonomy" id="60191"/>
    <lineage>
        <taxon>Eukaryota</taxon>
        <taxon>Metazoa</taxon>
        <taxon>Ecdysozoa</taxon>
        <taxon>Arthropoda</taxon>
        <taxon>Chelicerata</taxon>
        <taxon>Arachnida</taxon>
        <taxon>Acari</taxon>
        <taxon>Parasitiformes</taxon>
        <taxon>Ixodida</taxon>
        <taxon>Ixodoidea</taxon>
        <taxon>Ixodidae</taxon>
        <taxon>Rhipicephalinae</taxon>
        <taxon>Rhipicephalus</taxon>
        <taxon>Rhipicephalus</taxon>
    </lineage>
</organism>
<dbReference type="Gene3D" id="3.30.160.60">
    <property type="entry name" value="Classic Zinc Finger"/>
    <property type="match status" value="8"/>
</dbReference>
<dbReference type="PANTHER" id="PTHR14196">
    <property type="entry name" value="ODD-SKIPPED - RELATED"/>
    <property type="match status" value="1"/>
</dbReference>
<reference evidence="10" key="1">
    <citation type="journal article" date="2017" name="Parasit. Vectors">
        <title>Sialotranscriptomics of Rhipicephalus zambeziensis reveals intricate expression profiles of secretory proteins and suggests tight temporal transcriptional regulation during blood-feeding.</title>
        <authorList>
            <person name="de Castro M.H."/>
            <person name="de Klerk D."/>
            <person name="Pienaar R."/>
            <person name="Rees D.J.G."/>
            <person name="Mans B.J."/>
        </authorList>
    </citation>
    <scope>NUCLEOTIDE SEQUENCE</scope>
    <source>
        <tissue evidence="10">Salivary glands</tissue>
    </source>
</reference>
<dbReference type="AlphaFoldDB" id="A0A224Z494"/>
<dbReference type="PROSITE" id="PS50157">
    <property type="entry name" value="ZINC_FINGER_C2H2_2"/>
    <property type="match status" value="8"/>
</dbReference>
<dbReference type="GO" id="GO:0000981">
    <property type="term" value="F:DNA-binding transcription factor activity, RNA polymerase II-specific"/>
    <property type="evidence" value="ECO:0007669"/>
    <property type="project" value="TreeGrafter"/>
</dbReference>
<evidence type="ECO:0000313" key="10">
    <source>
        <dbReference type="EMBL" id="MAA24688.1"/>
    </source>
</evidence>
<evidence type="ECO:0000256" key="2">
    <source>
        <dbReference type="ARBA" id="ARBA00022723"/>
    </source>
</evidence>
<feature type="domain" description="C2H2-type" evidence="9">
    <location>
        <begin position="294"/>
        <end position="322"/>
    </location>
</feature>
<dbReference type="GO" id="GO:0005634">
    <property type="term" value="C:nucleus"/>
    <property type="evidence" value="ECO:0007669"/>
    <property type="project" value="UniProtKB-SubCell"/>
</dbReference>
<keyword evidence="3" id="KW-0677">Repeat</keyword>
<dbReference type="InterPro" id="IPR036236">
    <property type="entry name" value="Znf_C2H2_sf"/>
</dbReference>
<keyword evidence="4 7" id="KW-0863">Zinc-finger</keyword>
<dbReference type="PANTHER" id="PTHR14196:SF12">
    <property type="entry name" value="ZINC FINGER PROTEIN 208-LIKE"/>
    <property type="match status" value="1"/>
</dbReference>
<dbReference type="InterPro" id="IPR050717">
    <property type="entry name" value="C2H2-ZF_Transcription_Reg"/>
</dbReference>
<evidence type="ECO:0000256" key="8">
    <source>
        <dbReference type="SAM" id="MobiDB-lite"/>
    </source>
</evidence>
<keyword evidence="6" id="KW-0539">Nucleus</keyword>
<dbReference type="FunFam" id="3.30.160.60:FF:001732">
    <property type="entry name" value="Zgc:162936"/>
    <property type="match status" value="1"/>
</dbReference>
<name>A0A224Z494_9ACAR</name>
<comment type="subcellular location">
    <subcellularLocation>
        <location evidence="1">Nucleus</location>
    </subcellularLocation>
</comment>
<dbReference type="SMART" id="SM00355">
    <property type="entry name" value="ZnF_C2H2"/>
    <property type="match status" value="8"/>
</dbReference>
<dbReference type="FunFam" id="3.30.160.60:FF:002343">
    <property type="entry name" value="Zinc finger protein 33A"/>
    <property type="match status" value="2"/>
</dbReference>
<dbReference type="GO" id="GO:0000977">
    <property type="term" value="F:RNA polymerase II transcription regulatory region sequence-specific DNA binding"/>
    <property type="evidence" value="ECO:0007669"/>
    <property type="project" value="TreeGrafter"/>
</dbReference>
<keyword evidence="2" id="KW-0479">Metal-binding</keyword>
<feature type="domain" description="C2H2-type" evidence="9">
    <location>
        <begin position="181"/>
        <end position="208"/>
    </location>
</feature>
<sequence>MMSVQVKVEPSRTPSLLPPEVAGADIKIEPSSPPSIPPPAPLHPDTKGPFEPPVLLPTIDSITTLTDNTEDSKSAAALDSYKRTSEGATVSPLKRRIECKMCGQCFASTETLRNHWNVHTGERPYVCPVCGFKFARKATLNQHKRTHTGERPYLCSICGRGFSQTSSLATHRLTHTDERAYACLTCGLKFANKARLTRHERGHTGEMPYACQMCPSKFCKKESFDRHMQLHASGVDMWHCLECGKNFTKLTSLLTHLKWHKMEKPHPCHLCPARFEKKCYLEIHMLTHTGEKPHKCPVCERHFSRPSEVRRHMRNIHDRAKITTASTVSKTEITMPSNTLTSLHPEDADINEKEPAEAEVDEQAALKHCEASQQPRMTSVVFSETQLTGTPVSKGTVVTFIHPKVT</sequence>
<evidence type="ECO:0000256" key="4">
    <source>
        <dbReference type="ARBA" id="ARBA00022771"/>
    </source>
</evidence>
<evidence type="ECO:0000256" key="5">
    <source>
        <dbReference type="ARBA" id="ARBA00022833"/>
    </source>
</evidence>
<feature type="domain" description="C2H2-type" evidence="9">
    <location>
        <begin position="266"/>
        <end position="293"/>
    </location>
</feature>
<evidence type="ECO:0000259" key="9">
    <source>
        <dbReference type="PROSITE" id="PS50157"/>
    </source>
</evidence>
<feature type="region of interest" description="Disordered" evidence="8">
    <location>
        <begin position="1"/>
        <end position="48"/>
    </location>
</feature>
<feature type="domain" description="C2H2-type" evidence="9">
    <location>
        <begin position="238"/>
        <end position="265"/>
    </location>
</feature>
<feature type="domain" description="C2H2-type" evidence="9">
    <location>
        <begin position="97"/>
        <end position="124"/>
    </location>
</feature>
<dbReference type="InterPro" id="IPR013087">
    <property type="entry name" value="Znf_C2H2_type"/>
</dbReference>
<keyword evidence="5" id="KW-0862">Zinc</keyword>
<feature type="domain" description="C2H2-type" evidence="9">
    <location>
        <begin position="153"/>
        <end position="180"/>
    </location>
</feature>
<dbReference type="GO" id="GO:0045893">
    <property type="term" value="P:positive regulation of DNA-templated transcription"/>
    <property type="evidence" value="ECO:0007669"/>
    <property type="project" value="UniProtKB-ARBA"/>
</dbReference>
<dbReference type="GO" id="GO:0008270">
    <property type="term" value="F:zinc ion binding"/>
    <property type="evidence" value="ECO:0007669"/>
    <property type="project" value="UniProtKB-KW"/>
</dbReference>
<evidence type="ECO:0000256" key="7">
    <source>
        <dbReference type="PROSITE-ProRule" id="PRU00042"/>
    </source>
</evidence>
<evidence type="ECO:0000256" key="1">
    <source>
        <dbReference type="ARBA" id="ARBA00004123"/>
    </source>
</evidence>
<dbReference type="GO" id="GO:0005694">
    <property type="term" value="C:chromosome"/>
    <property type="evidence" value="ECO:0007669"/>
    <property type="project" value="UniProtKB-ARBA"/>
</dbReference>
<dbReference type="FunFam" id="3.30.160.60:FF:000145">
    <property type="entry name" value="Zinc finger protein 574"/>
    <property type="match status" value="1"/>
</dbReference>
<evidence type="ECO:0000256" key="6">
    <source>
        <dbReference type="ARBA" id="ARBA00023242"/>
    </source>
</evidence>
<dbReference type="PROSITE" id="PS00028">
    <property type="entry name" value="ZINC_FINGER_C2H2_1"/>
    <property type="match status" value="8"/>
</dbReference>
<dbReference type="EMBL" id="GFPF01013542">
    <property type="protein sequence ID" value="MAA24688.1"/>
    <property type="molecule type" value="Transcribed_RNA"/>
</dbReference>
<feature type="compositionally biased region" description="Pro residues" evidence="8">
    <location>
        <begin position="31"/>
        <end position="42"/>
    </location>
</feature>
<proteinExistence type="predicted"/>
<dbReference type="SUPFAM" id="SSF57667">
    <property type="entry name" value="beta-beta-alpha zinc fingers"/>
    <property type="match status" value="5"/>
</dbReference>
<dbReference type="Pfam" id="PF00096">
    <property type="entry name" value="zf-C2H2"/>
    <property type="match status" value="6"/>
</dbReference>